<name>A0A453MN15_AEGTS</name>
<evidence type="ECO:0000256" key="1">
    <source>
        <dbReference type="ARBA" id="ARBA00004167"/>
    </source>
</evidence>
<evidence type="ECO:0000256" key="10">
    <source>
        <dbReference type="SAM" id="SignalP"/>
    </source>
</evidence>
<protein>
    <recommendedName>
        <fullName evidence="11">Leucine-rich repeat-containing N-terminal plant-type domain-containing protein</fullName>
    </recommendedName>
</protein>
<dbReference type="InterPro" id="IPR001611">
    <property type="entry name" value="Leu-rich_rpt"/>
</dbReference>
<reference evidence="12" key="5">
    <citation type="journal article" date="2021" name="G3 (Bethesda)">
        <title>Aegilops tauschii genome assembly Aet v5.0 features greater sequence contiguity and improved annotation.</title>
        <authorList>
            <person name="Wang L."/>
            <person name="Zhu T."/>
            <person name="Rodriguez J.C."/>
            <person name="Deal K.R."/>
            <person name="Dubcovsky J."/>
            <person name="McGuire P.E."/>
            <person name="Lux T."/>
            <person name="Spannagl M."/>
            <person name="Mayer K.F.X."/>
            <person name="Baldrich P."/>
            <person name="Meyers B.C."/>
            <person name="Huo N."/>
            <person name="Gu Y.Q."/>
            <person name="Zhou H."/>
            <person name="Devos K.M."/>
            <person name="Bennetzen J.L."/>
            <person name="Unver T."/>
            <person name="Budak H."/>
            <person name="Gulick P.J."/>
            <person name="Galiba G."/>
            <person name="Kalapos B."/>
            <person name="Nelson D.R."/>
            <person name="Li P."/>
            <person name="You F.M."/>
            <person name="Luo M.C."/>
            <person name="Dvorak J."/>
        </authorList>
    </citation>
    <scope>NUCLEOTIDE SEQUENCE [LARGE SCALE GENOMIC DNA]</scope>
    <source>
        <strain evidence="12">cv. AL8/78</strain>
    </source>
</reference>
<dbReference type="SUPFAM" id="SSF52058">
    <property type="entry name" value="L domain-like"/>
    <property type="match status" value="1"/>
</dbReference>
<keyword evidence="3" id="KW-0433">Leucine-rich repeat</keyword>
<dbReference type="PANTHER" id="PTHR48059">
    <property type="entry name" value="POLYGALACTURONASE INHIBITOR 1"/>
    <property type="match status" value="1"/>
</dbReference>
<evidence type="ECO:0000313" key="12">
    <source>
        <dbReference type="EnsemblPlants" id="AET5Gv21244100.1"/>
    </source>
</evidence>
<reference evidence="12" key="4">
    <citation type="submission" date="2019-03" db="UniProtKB">
        <authorList>
            <consortium name="EnsemblPlants"/>
        </authorList>
    </citation>
    <scope>IDENTIFICATION</scope>
</reference>
<reference evidence="12" key="3">
    <citation type="journal article" date="2017" name="Nature">
        <title>Genome sequence of the progenitor of the wheat D genome Aegilops tauschii.</title>
        <authorList>
            <person name="Luo M.C."/>
            <person name="Gu Y.Q."/>
            <person name="Puiu D."/>
            <person name="Wang H."/>
            <person name="Twardziok S.O."/>
            <person name="Deal K.R."/>
            <person name="Huo N."/>
            <person name="Zhu T."/>
            <person name="Wang L."/>
            <person name="Wang Y."/>
            <person name="McGuire P.E."/>
            <person name="Liu S."/>
            <person name="Long H."/>
            <person name="Ramasamy R.K."/>
            <person name="Rodriguez J.C."/>
            <person name="Van S.L."/>
            <person name="Yuan L."/>
            <person name="Wang Z."/>
            <person name="Xia Z."/>
            <person name="Xiao L."/>
            <person name="Anderson O.D."/>
            <person name="Ouyang S."/>
            <person name="Liang Y."/>
            <person name="Zimin A.V."/>
            <person name="Pertea G."/>
            <person name="Qi P."/>
            <person name="Bennetzen J.L."/>
            <person name="Dai X."/>
            <person name="Dawson M.W."/>
            <person name="Muller H.G."/>
            <person name="Kugler K."/>
            <person name="Rivarola-Duarte L."/>
            <person name="Spannagl M."/>
            <person name="Mayer K.F.X."/>
            <person name="Lu F.H."/>
            <person name="Bevan M.W."/>
            <person name="Leroy P."/>
            <person name="Li P."/>
            <person name="You F.M."/>
            <person name="Sun Q."/>
            <person name="Liu Z."/>
            <person name="Lyons E."/>
            <person name="Wicker T."/>
            <person name="Salzberg S.L."/>
            <person name="Devos K.M."/>
            <person name="Dvorak J."/>
        </authorList>
    </citation>
    <scope>NUCLEOTIDE SEQUENCE [LARGE SCALE GENOMIC DNA]</scope>
    <source>
        <strain evidence="12">cv. AL8/78</strain>
    </source>
</reference>
<evidence type="ECO:0000256" key="5">
    <source>
        <dbReference type="ARBA" id="ARBA00022729"/>
    </source>
</evidence>
<feature type="signal peptide" evidence="10">
    <location>
        <begin position="1"/>
        <end position="22"/>
    </location>
</feature>
<reference evidence="13" key="2">
    <citation type="journal article" date="2017" name="Nat. Plants">
        <title>The Aegilops tauschii genome reveals multiple impacts of transposons.</title>
        <authorList>
            <person name="Zhao G."/>
            <person name="Zou C."/>
            <person name="Li K."/>
            <person name="Wang K."/>
            <person name="Li T."/>
            <person name="Gao L."/>
            <person name="Zhang X."/>
            <person name="Wang H."/>
            <person name="Yang Z."/>
            <person name="Liu X."/>
            <person name="Jiang W."/>
            <person name="Mao L."/>
            <person name="Kong X."/>
            <person name="Jiao Y."/>
            <person name="Jia J."/>
        </authorList>
    </citation>
    <scope>NUCLEOTIDE SEQUENCE [LARGE SCALE GENOMIC DNA]</scope>
    <source>
        <strain evidence="13">cv. AL8/78</strain>
    </source>
</reference>
<evidence type="ECO:0000259" key="11">
    <source>
        <dbReference type="Pfam" id="PF08263"/>
    </source>
</evidence>
<evidence type="ECO:0000256" key="9">
    <source>
        <dbReference type="ARBA" id="ARBA00038043"/>
    </source>
</evidence>
<evidence type="ECO:0000256" key="2">
    <source>
        <dbReference type="ARBA" id="ARBA00004196"/>
    </source>
</evidence>
<comment type="similarity">
    <text evidence="9">Belongs to the polygalacturonase-inhibiting protein family.</text>
</comment>
<proteinExistence type="inferred from homology"/>
<dbReference type="FunFam" id="3.80.10.10:FF:000129">
    <property type="entry name" value="Leucine-rich repeat receptor-like kinase"/>
    <property type="match status" value="1"/>
</dbReference>
<dbReference type="Pfam" id="PF13855">
    <property type="entry name" value="LRR_8"/>
    <property type="match status" value="1"/>
</dbReference>
<dbReference type="Gramene" id="AET5Gv21244100.1">
    <property type="protein sequence ID" value="AET5Gv21244100.1"/>
    <property type="gene ID" value="AET5Gv21244100"/>
</dbReference>
<dbReference type="GO" id="GO:0016020">
    <property type="term" value="C:membrane"/>
    <property type="evidence" value="ECO:0007669"/>
    <property type="project" value="UniProtKB-SubCell"/>
</dbReference>
<evidence type="ECO:0000256" key="7">
    <source>
        <dbReference type="ARBA" id="ARBA00022989"/>
    </source>
</evidence>
<evidence type="ECO:0000256" key="8">
    <source>
        <dbReference type="ARBA" id="ARBA00023136"/>
    </source>
</evidence>
<keyword evidence="13" id="KW-1185">Reference proteome</keyword>
<dbReference type="InterPro" id="IPR013210">
    <property type="entry name" value="LRR_N_plant-typ"/>
</dbReference>
<accession>A0A453MN15</accession>
<dbReference type="InterPro" id="IPR051848">
    <property type="entry name" value="PGIP"/>
</dbReference>
<keyword evidence="6" id="KW-0677">Repeat</keyword>
<organism evidence="12 13">
    <name type="scientific">Aegilops tauschii subsp. strangulata</name>
    <name type="common">Goatgrass</name>
    <dbReference type="NCBI Taxonomy" id="200361"/>
    <lineage>
        <taxon>Eukaryota</taxon>
        <taxon>Viridiplantae</taxon>
        <taxon>Streptophyta</taxon>
        <taxon>Embryophyta</taxon>
        <taxon>Tracheophyta</taxon>
        <taxon>Spermatophyta</taxon>
        <taxon>Magnoliopsida</taxon>
        <taxon>Liliopsida</taxon>
        <taxon>Poales</taxon>
        <taxon>Poaceae</taxon>
        <taxon>BOP clade</taxon>
        <taxon>Pooideae</taxon>
        <taxon>Triticodae</taxon>
        <taxon>Triticeae</taxon>
        <taxon>Triticinae</taxon>
        <taxon>Aegilops</taxon>
    </lineage>
</organism>
<keyword evidence="8" id="KW-0472">Membrane</keyword>
<evidence type="ECO:0000256" key="4">
    <source>
        <dbReference type="ARBA" id="ARBA00022692"/>
    </source>
</evidence>
<keyword evidence="4" id="KW-0812">Transmembrane</keyword>
<comment type="subcellular location">
    <subcellularLocation>
        <location evidence="2">Cell envelope</location>
    </subcellularLocation>
    <subcellularLocation>
        <location evidence="1">Membrane</location>
        <topology evidence="1">Single-pass membrane protein</topology>
    </subcellularLocation>
</comment>
<dbReference type="Pfam" id="PF08263">
    <property type="entry name" value="LRRNT_2"/>
    <property type="match status" value="1"/>
</dbReference>
<evidence type="ECO:0000256" key="6">
    <source>
        <dbReference type="ARBA" id="ARBA00022737"/>
    </source>
</evidence>
<dbReference type="PRINTS" id="PR00019">
    <property type="entry name" value="LEURICHRPT"/>
</dbReference>
<evidence type="ECO:0000256" key="3">
    <source>
        <dbReference type="ARBA" id="ARBA00022614"/>
    </source>
</evidence>
<keyword evidence="5 10" id="KW-0732">Signal</keyword>
<feature type="chain" id="PRO_5019454492" description="Leucine-rich repeat-containing N-terminal plant-type domain-containing protein" evidence="10">
    <location>
        <begin position="23"/>
        <end position="139"/>
    </location>
</feature>
<feature type="domain" description="Leucine-rich repeat-containing N-terminal plant-type" evidence="11">
    <location>
        <begin position="26"/>
        <end position="65"/>
    </location>
</feature>
<evidence type="ECO:0000313" key="13">
    <source>
        <dbReference type="Proteomes" id="UP000015105"/>
    </source>
</evidence>
<dbReference type="AlphaFoldDB" id="A0A453MN15"/>
<dbReference type="InterPro" id="IPR032675">
    <property type="entry name" value="LRR_dom_sf"/>
</dbReference>
<reference evidence="13" key="1">
    <citation type="journal article" date="2014" name="Science">
        <title>Ancient hybridizations among the ancestral genomes of bread wheat.</title>
        <authorList>
            <consortium name="International Wheat Genome Sequencing Consortium,"/>
            <person name="Marcussen T."/>
            <person name="Sandve S.R."/>
            <person name="Heier L."/>
            <person name="Spannagl M."/>
            <person name="Pfeifer M."/>
            <person name="Jakobsen K.S."/>
            <person name="Wulff B.B."/>
            <person name="Steuernagel B."/>
            <person name="Mayer K.F."/>
            <person name="Olsen O.A."/>
        </authorList>
    </citation>
    <scope>NUCLEOTIDE SEQUENCE [LARGE SCALE GENOMIC DNA]</scope>
    <source>
        <strain evidence="13">cv. AL8/78</strain>
    </source>
</reference>
<dbReference type="Proteomes" id="UP000015105">
    <property type="component" value="Chromosome 5D"/>
</dbReference>
<keyword evidence="7" id="KW-1133">Transmembrane helix</keyword>
<dbReference type="Gene3D" id="3.80.10.10">
    <property type="entry name" value="Ribonuclease Inhibitor"/>
    <property type="match status" value="1"/>
</dbReference>
<sequence length="139" mass="14661">MAKCCLLLLLFLLGFLLPEARATSCHPDDLQALRGFAANLSRGGVLLRTAWSGATCCGWDGVGCDGATGRVTALRLPGRGLVGPIPGASLASLVKMEVLDLSHNQLVGTVPSWISRLDHLCYLDLSNNTLVGEAHAHNK</sequence>
<dbReference type="EnsemblPlants" id="AET5Gv21244100.1">
    <property type="protein sequence ID" value="AET5Gv21244100.1"/>
    <property type="gene ID" value="AET5Gv21244100"/>
</dbReference>
<dbReference type="PANTHER" id="PTHR48059:SF31">
    <property type="entry name" value="ICE RECRYSTALLIZATION INHIBITION PROTEIN 1"/>
    <property type="match status" value="1"/>
</dbReference>